<reference evidence="9" key="1">
    <citation type="submission" date="2022-02" db="EMBL/GenBank/DDBJ databases">
        <title>Corynebacterium sp. from urogenital microbiome.</title>
        <authorList>
            <person name="Cappelli E.A."/>
            <person name="Ribeiro T.G."/>
            <person name="Peixe L."/>
        </authorList>
    </citation>
    <scope>NUCLEOTIDE SEQUENCE</scope>
    <source>
        <strain evidence="9">C9Ua_112</strain>
    </source>
</reference>
<evidence type="ECO:0000256" key="8">
    <source>
        <dbReference type="SAM" id="MobiDB-lite"/>
    </source>
</evidence>
<keyword evidence="6" id="KW-0119">Carbohydrate metabolism</keyword>
<dbReference type="InterPro" id="IPR029058">
    <property type="entry name" value="AB_hydrolase_fold"/>
</dbReference>
<dbReference type="InterPro" id="IPR000801">
    <property type="entry name" value="Esterase-like"/>
</dbReference>
<dbReference type="AlphaFoldDB" id="A0A9X3M4W2"/>
<evidence type="ECO:0000256" key="2">
    <source>
        <dbReference type="ARBA" id="ARBA00022525"/>
    </source>
</evidence>
<dbReference type="GO" id="GO:0030600">
    <property type="term" value="F:feruloyl esterase activity"/>
    <property type="evidence" value="ECO:0007669"/>
    <property type="project" value="InterPro"/>
</dbReference>
<proteinExistence type="predicted"/>
<protein>
    <submittedName>
        <fullName evidence="9">Polyhydroxybutyrate depolymerase</fullName>
    </submittedName>
</protein>
<feature type="region of interest" description="Disordered" evidence="8">
    <location>
        <begin position="45"/>
        <end position="154"/>
    </location>
</feature>
<dbReference type="GO" id="GO:0005576">
    <property type="term" value="C:extracellular region"/>
    <property type="evidence" value="ECO:0007669"/>
    <property type="project" value="UniProtKB-SubCell"/>
</dbReference>
<feature type="compositionally biased region" description="Pro residues" evidence="8">
    <location>
        <begin position="51"/>
        <end position="97"/>
    </location>
</feature>
<gene>
    <name evidence="9" type="ORF">L8U58_00225</name>
</gene>
<evidence type="ECO:0000256" key="3">
    <source>
        <dbReference type="ARBA" id="ARBA00022651"/>
    </source>
</evidence>
<keyword evidence="2" id="KW-0964">Secreted</keyword>
<keyword evidence="10" id="KW-1185">Reference proteome</keyword>
<accession>A0A9X3M4W2</accession>
<dbReference type="InterPro" id="IPR043595">
    <property type="entry name" value="FaeB/C/D"/>
</dbReference>
<evidence type="ECO:0000313" key="10">
    <source>
        <dbReference type="Proteomes" id="UP001146505"/>
    </source>
</evidence>
<keyword evidence="3" id="KW-0858">Xylan degradation</keyword>
<keyword evidence="7" id="KW-0624">Polysaccharide degradation</keyword>
<evidence type="ECO:0000313" key="9">
    <source>
        <dbReference type="EMBL" id="MCZ9303977.1"/>
    </source>
</evidence>
<dbReference type="PANTHER" id="PTHR38050">
    <property type="match status" value="1"/>
</dbReference>
<feature type="compositionally biased region" description="Polar residues" evidence="8">
    <location>
        <begin position="127"/>
        <end position="139"/>
    </location>
</feature>
<dbReference type="PANTHER" id="PTHR38050:SF2">
    <property type="entry name" value="FERULOYL ESTERASE C-RELATED"/>
    <property type="match status" value="1"/>
</dbReference>
<evidence type="ECO:0000256" key="6">
    <source>
        <dbReference type="ARBA" id="ARBA00023277"/>
    </source>
</evidence>
<comment type="caution">
    <text evidence="9">The sequence shown here is derived from an EMBL/GenBank/DDBJ whole genome shotgun (WGS) entry which is preliminary data.</text>
</comment>
<name>A0A9X3M4W2_9CORY</name>
<organism evidence="9 10">
    <name type="scientific">Corynebacterium macclintockiae</name>
    <dbReference type="NCBI Taxonomy" id="2913501"/>
    <lineage>
        <taxon>Bacteria</taxon>
        <taxon>Bacillati</taxon>
        <taxon>Actinomycetota</taxon>
        <taxon>Actinomycetes</taxon>
        <taxon>Mycobacteriales</taxon>
        <taxon>Corynebacteriaceae</taxon>
        <taxon>Corynebacterium</taxon>
    </lineage>
</organism>
<comment type="subcellular location">
    <subcellularLocation>
        <location evidence="1">Secreted</location>
    </subcellularLocation>
</comment>
<evidence type="ECO:0000256" key="4">
    <source>
        <dbReference type="ARBA" id="ARBA00022729"/>
    </source>
</evidence>
<dbReference type="SUPFAM" id="SSF53474">
    <property type="entry name" value="alpha/beta-Hydrolases"/>
    <property type="match status" value="1"/>
</dbReference>
<evidence type="ECO:0000256" key="5">
    <source>
        <dbReference type="ARBA" id="ARBA00022801"/>
    </source>
</evidence>
<keyword evidence="4" id="KW-0732">Signal</keyword>
<sequence length="373" mass="39315">MTHVTSVKGVETGRAARLVLLVAVSVAMTLAMLASMLVGGAGVAPAQAAPAPKPAPAPAPKPAPKPAPAPAPAPAAKPAPAPAPAPAPKPAPVPALKPAPAEKLASTIDRAKPGQPENTEFRRPDGSTRSAIVSVTSNYDPHRPTPVLLGFGGRDDTPENYRNYSRFSNTGAANEAIVVYPRGIDNAWEGAPYATSRRGQDVDFVRQIVNELGKRFNVDRNRIYAAGMSNGGGFVMNLACQAPDLVAGVVSVSGAFYNPVNEGCAPESVPTFVIHGQRDELTHYDGGTLHDAPYLPAPHLIHSRALRNGCAPQPVVEQKPNNVTQFGYPGCRDEAVFWRINDQGHNWHFAPDVANEAWNFLARQNKALPGAAS</sequence>
<dbReference type="Pfam" id="PF00756">
    <property type="entry name" value="Esterase"/>
    <property type="match status" value="1"/>
</dbReference>
<keyword evidence="5" id="KW-0378">Hydrolase</keyword>
<dbReference type="Gene3D" id="3.40.50.1820">
    <property type="entry name" value="alpha/beta hydrolase"/>
    <property type="match status" value="1"/>
</dbReference>
<dbReference type="GO" id="GO:0045493">
    <property type="term" value="P:xylan catabolic process"/>
    <property type="evidence" value="ECO:0007669"/>
    <property type="project" value="UniProtKB-KW"/>
</dbReference>
<evidence type="ECO:0000256" key="1">
    <source>
        <dbReference type="ARBA" id="ARBA00004613"/>
    </source>
</evidence>
<evidence type="ECO:0000256" key="7">
    <source>
        <dbReference type="ARBA" id="ARBA00023326"/>
    </source>
</evidence>
<dbReference type="EMBL" id="JAKMUV010000001">
    <property type="protein sequence ID" value="MCZ9303977.1"/>
    <property type="molecule type" value="Genomic_DNA"/>
</dbReference>
<dbReference type="Proteomes" id="UP001146505">
    <property type="component" value="Unassembled WGS sequence"/>
</dbReference>